<protein>
    <submittedName>
        <fullName evidence="2">Uncharacterized protein</fullName>
    </submittedName>
</protein>
<dbReference type="EMBL" id="KC977571">
    <property type="protein sequence ID" value="AGO84196.1"/>
    <property type="molecule type" value="Genomic_DNA"/>
</dbReference>
<evidence type="ECO:0000313" key="2">
    <source>
        <dbReference type="EMBL" id="AGO84196.1"/>
    </source>
</evidence>
<dbReference type="GeneID" id="16605983"/>
<dbReference type="RefSeq" id="YP_008437266.1">
    <property type="nucleotide sequence ID" value="NC_022098.1"/>
</dbReference>
<accession>S4VXL0</accession>
<dbReference type="Proteomes" id="UP000204584">
    <property type="component" value="Segment"/>
</dbReference>
<evidence type="ECO:0000313" key="3">
    <source>
        <dbReference type="Proteomes" id="UP000204584"/>
    </source>
</evidence>
<organism evidence="2 3">
    <name type="scientific">Pandoravirus salinus</name>
    <dbReference type="NCBI Taxonomy" id="1349410"/>
    <lineage>
        <taxon>Viruses</taxon>
        <taxon>Pandoravirus</taxon>
    </lineage>
</organism>
<name>S4VXL0_9VIRU</name>
<keyword evidence="3" id="KW-1185">Reference proteome</keyword>
<reference evidence="2 3" key="1">
    <citation type="journal article" date="2013" name="Science">
        <title>Pandoraviruses: amoeba viruses with genomes up to 2.5 Mb reaching that of parasitic eukaryotes.</title>
        <authorList>
            <person name="Philippe N."/>
            <person name="Legendre M."/>
            <person name="Doutre G."/>
            <person name="Coute Y."/>
            <person name="Poirot O."/>
            <person name="Lescot M."/>
            <person name="Arslan D."/>
            <person name="Seltzer V."/>
            <person name="Bertaux L."/>
            <person name="Bruley C."/>
            <person name="Garin J."/>
            <person name="Claverie J.M."/>
            <person name="Abergel C."/>
        </authorList>
    </citation>
    <scope>NUCLEOTIDE SEQUENCE [LARGE SCALE GENOMIC DNA]</scope>
</reference>
<proteinExistence type="predicted"/>
<evidence type="ECO:0000256" key="1">
    <source>
        <dbReference type="SAM" id="MobiDB-lite"/>
    </source>
</evidence>
<gene>
    <name evidence="2" type="ORF">psal_cds_444</name>
</gene>
<sequence length="527" mass="56208">MKRSPPSSPSTTDIDDNAQEYDRASQRRRPNTTQPFFNMGEAVSDLAAAWQRAHAGRGSPQDVALWRRYATVDPVQPWGLAALGRSRGQSPTEAVLETYETMWRSLQRRPALMRHLADTVHDGPTLLPPSIMDLVVTAYRLSTDDTRPSLDQIVRDTRLSDDYVRHDAVDDLVAFVDAALQRRDALERLGRGPISPEYPTALPPDAWATAVNALAHTTPSRVPLDDDVPAQGGHAEILGDRACDPGTAYYILVARVGAHPEGADDGLPDEGTYVFLIEPYLVEGRHGRVRSVALYLSDAPPFVDIRPYIDSRNVVPAEGDVLSLFLAAAGASVAHAPTALFEDVAGAAQVRAALVPLHGWGAIPDDVEHTFRAIGSYDRGWNVVPLDALSGVWITECQLDAAVRAFAGQVAARGAAPLFDRSVPTLFDAVADAIATGSHAIDIGPGALPHDVLERILPRVWQRTCSGVPTPSGTLAGAANLAAIAHALGLDVGQAASARPELLCGALAAGAIAAQMEQRRRAGLSGL</sequence>
<dbReference type="KEGG" id="vg:16605983"/>
<feature type="region of interest" description="Disordered" evidence="1">
    <location>
        <begin position="1"/>
        <end position="37"/>
    </location>
</feature>